<name>A0ABX5VIA8_9MICO</name>
<dbReference type="InterPro" id="IPR042003">
    <property type="entry name" value="Sortase_E"/>
</dbReference>
<dbReference type="Pfam" id="PF04203">
    <property type="entry name" value="Sortase"/>
    <property type="match status" value="1"/>
</dbReference>
<proteinExistence type="predicted"/>
<evidence type="ECO:0000313" key="4">
    <source>
        <dbReference type="EMBL" id="QDB77977.1"/>
    </source>
</evidence>
<sequence>MASTDVDQLEWLPGQPDDGTPRRTRPRKRRGGFLAGLVGVVGELMITAGVLLGLFVVWQLWWTDVEANNHQAQVLEDWRGQGDVIDAPPQPGEPRTDPPPLPTVGGEGDVMGTLHVPRLGPDYEYSIAEGVSLGAVLNRGYIGHYPDTQLPGEVGNFATAAHRQSYGAPYREIEQIVVGDSLVVETADAYLVYEVVGSEVVHPSQVEVIAPVPNEPGVPPTERMITLTTCHPLFSAAERWITYGQFQHWVDKNDGMPAELLELEEGR</sequence>
<reference evidence="4 5" key="1">
    <citation type="submission" date="2019-05" db="EMBL/GenBank/DDBJ databases">
        <title>Georgenia *** sp. nov., and Georgenia *** sp. nov., isolated from the intestinal contents of plateau pika (Ochotona curzoniae) in the Qinghai-Tibet plateau of China.</title>
        <authorList>
            <person name="Tian Z."/>
        </authorList>
    </citation>
    <scope>NUCLEOTIDE SEQUENCE [LARGE SCALE GENOMIC DNA]</scope>
    <source>
        <strain evidence="4 5">Z294</strain>
    </source>
</reference>
<dbReference type="InterPro" id="IPR005754">
    <property type="entry name" value="Sortase"/>
</dbReference>
<dbReference type="InterPro" id="IPR023365">
    <property type="entry name" value="Sortase_dom-sf"/>
</dbReference>
<dbReference type="SUPFAM" id="SSF63817">
    <property type="entry name" value="Sortase"/>
    <property type="match status" value="1"/>
</dbReference>
<dbReference type="NCBIfam" id="TIGR01076">
    <property type="entry name" value="sortase_fam"/>
    <property type="match status" value="1"/>
</dbReference>
<dbReference type="CDD" id="cd05830">
    <property type="entry name" value="Sortase_E"/>
    <property type="match status" value="1"/>
</dbReference>
<feature type="region of interest" description="Disordered" evidence="2">
    <location>
        <begin position="79"/>
        <end position="101"/>
    </location>
</feature>
<accession>A0ABX5VIA8</accession>
<dbReference type="EMBL" id="CP040899">
    <property type="protein sequence ID" value="QDB77977.1"/>
    <property type="molecule type" value="Genomic_DNA"/>
</dbReference>
<dbReference type="Gene3D" id="2.40.260.10">
    <property type="entry name" value="Sortase"/>
    <property type="match status" value="1"/>
</dbReference>
<keyword evidence="1" id="KW-0378">Hydrolase</keyword>
<evidence type="ECO:0000313" key="5">
    <source>
        <dbReference type="Proteomes" id="UP000313948"/>
    </source>
</evidence>
<keyword evidence="3" id="KW-0812">Transmembrane</keyword>
<protein>
    <submittedName>
        <fullName evidence="4">Class E sortase</fullName>
    </submittedName>
</protein>
<gene>
    <name evidence="4" type="ORF">FE251_00095</name>
</gene>
<evidence type="ECO:0000256" key="3">
    <source>
        <dbReference type="SAM" id="Phobius"/>
    </source>
</evidence>
<keyword evidence="5" id="KW-1185">Reference proteome</keyword>
<evidence type="ECO:0000256" key="1">
    <source>
        <dbReference type="ARBA" id="ARBA00022801"/>
    </source>
</evidence>
<dbReference type="InterPro" id="IPR053465">
    <property type="entry name" value="Sortase_Class_E"/>
</dbReference>
<dbReference type="NCBIfam" id="NF033747">
    <property type="entry name" value="class_E_sortase"/>
    <property type="match status" value="1"/>
</dbReference>
<keyword evidence="3" id="KW-1133">Transmembrane helix</keyword>
<feature type="region of interest" description="Disordered" evidence="2">
    <location>
        <begin position="1"/>
        <end position="28"/>
    </location>
</feature>
<feature type="transmembrane region" description="Helical" evidence="3">
    <location>
        <begin position="32"/>
        <end position="61"/>
    </location>
</feature>
<evidence type="ECO:0000256" key="2">
    <source>
        <dbReference type="SAM" id="MobiDB-lite"/>
    </source>
</evidence>
<feature type="compositionally biased region" description="Pro residues" evidence="2">
    <location>
        <begin position="88"/>
        <end position="101"/>
    </location>
</feature>
<keyword evidence="3" id="KW-0472">Membrane</keyword>
<organism evidence="4 5">
    <name type="scientific">Georgenia wutianyii</name>
    <dbReference type="NCBI Taxonomy" id="2585135"/>
    <lineage>
        <taxon>Bacteria</taxon>
        <taxon>Bacillati</taxon>
        <taxon>Actinomycetota</taxon>
        <taxon>Actinomycetes</taxon>
        <taxon>Micrococcales</taxon>
        <taxon>Bogoriellaceae</taxon>
        <taxon>Georgenia</taxon>
    </lineage>
</organism>
<dbReference type="RefSeq" id="WP_139072241.1">
    <property type="nucleotide sequence ID" value="NZ_CP040899.1"/>
</dbReference>
<dbReference type="Proteomes" id="UP000313948">
    <property type="component" value="Chromosome"/>
</dbReference>